<protein>
    <recommendedName>
        <fullName evidence="16">Sodium-coupled monocarboxylate transporter 1</fullName>
    </recommendedName>
</protein>
<dbReference type="GO" id="GO:0015293">
    <property type="term" value="F:symporter activity"/>
    <property type="evidence" value="ECO:0007669"/>
    <property type="project" value="TreeGrafter"/>
</dbReference>
<feature type="transmembrane region" description="Helical" evidence="12">
    <location>
        <begin position="206"/>
        <end position="233"/>
    </location>
</feature>
<evidence type="ECO:0000256" key="2">
    <source>
        <dbReference type="ARBA" id="ARBA00006434"/>
    </source>
</evidence>
<dbReference type="EMBL" id="KB311050">
    <property type="protein sequence ID" value="ELT90151.1"/>
    <property type="molecule type" value="Genomic_DNA"/>
</dbReference>
<feature type="transmembrane region" description="Helical" evidence="12">
    <location>
        <begin position="98"/>
        <end position="120"/>
    </location>
</feature>
<dbReference type="Proteomes" id="UP000014760">
    <property type="component" value="Unassembled WGS sequence"/>
</dbReference>
<dbReference type="PROSITE" id="PS50283">
    <property type="entry name" value="NA_SOLUT_SYMP_3"/>
    <property type="match status" value="1"/>
</dbReference>
<evidence type="ECO:0000313" key="14">
    <source>
        <dbReference type="EnsemblMetazoa" id="CapteP141957"/>
    </source>
</evidence>
<feature type="transmembrane region" description="Helical" evidence="12">
    <location>
        <begin position="422"/>
        <end position="446"/>
    </location>
</feature>
<dbReference type="GO" id="GO:0005886">
    <property type="term" value="C:plasma membrane"/>
    <property type="evidence" value="ECO:0007669"/>
    <property type="project" value="UniProtKB-SubCell"/>
</dbReference>
<evidence type="ECO:0000256" key="9">
    <source>
        <dbReference type="ARBA" id="ARBA00023136"/>
    </source>
</evidence>
<keyword evidence="7" id="KW-0915">Sodium</keyword>
<dbReference type="AlphaFoldDB" id="R7TF21"/>
<evidence type="ECO:0000256" key="1">
    <source>
        <dbReference type="ARBA" id="ARBA00004651"/>
    </source>
</evidence>
<feature type="transmembrane region" description="Helical" evidence="12">
    <location>
        <begin position="27"/>
        <end position="46"/>
    </location>
</feature>
<feature type="transmembrane region" description="Helical" evidence="12">
    <location>
        <begin position="395"/>
        <end position="416"/>
    </location>
</feature>
<accession>R7TF21</accession>
<feature type="transmembrane region" description="Helical" evidence="12">
    <location>
        <begin position="175"/>
        <end position="194"/>
    </location>
</feature>
<feature type="transmembrane region" description="Helical" evidence="12">
    <location>
        <begin position="67"/>
        <end position="86"/>
    </location>
</feature>
<organism evidence="13">
    <name type="scientific">Capitella teleta</name>
    <name type="common">Polychaete worm</name>
    <dbReference type="NCBI Taxonomy" id="283909"/>
    <lineage>
        <taxon>Eukaryota</taxon>
        <taxon>Metazoa</taxon>
        <taxon>Spiralia</taxon>
        <taxon>Lophotrochozoa</taxon>
        <taxon>Annelida</taxon>
        <taxon>Polychaeta</taxon>
        <taxon>Sedentaria</taxon>
        <taxon>Scolecida</taxon>
        <taxon>Capitellidae</taxon>
        <taxon>Capitella</taxon>
    </lineage>
</organism>
<dbReference type="InterPro" id="IPR038377">
    <property type="entry name" value="Na/Glc_symporter_sf"/>
</dbReference>
<evidence type="ECO:0008006" key="16">
    <source>
        <dbReference type="Google" id="ProtNLM"/>
    </source>
</evidence>
<dbReference type="OMA" id="MTIYMAC"/>
<evidence type="ECO:0000313" key="13">
    <source>
        <dbReference type="EMBL" id="ELT90151.1"/>
    </source>
</evidence>
<keyword evidence="10" id="KW-0739">Sodium transport</keyword>
<keyword evidence="15" id="KW-1185">Reference proteome</keyword>
<dbReference type="Pfam" id="PF00474">
    <property type="entry name" value="SSF"/>
    <property type="match status" value="1"/>
</dbReference>
<dbReference type="Gene3D" id="1.20.1730.10">
    <property type="entry name" value="Sodium/glucose cotransporter"/>
    <property type="match status" value="1"/>
</dbReference>
<evidence type="ECO:0000256" key="10">
    <source>
        <dbReference type="ARBA" id="ARBA00023201"/>
    </source>
</evidence>
<dbReference type="OrthoDB" id="6132759at2759"/>
<dbReference type="InterPro" id="IPR051163">
    <property type="entry name" value="Sodium:Solute_Symporter_SSF"/>
</dbReference>
<evidence type="ECO:0000256" key="4">
    <source>
        <dbReference type="ARBA" id="ARBA00022475"/>
    </source>
</evidence>
<sequence>MVKIQEIDGIDYQLEEPVNKSFVAADYVVFAIVLLISLGIGVYYAIVGRKTQSTAEFLMASRSMGTLPVALSLLASFMSAITLLGTPAEMYMYGTEYWLIWLGYLLLIPMAVHIYIPVFYKLKLTSVFEYLEMRFNRTCRMIGAMCFIVQMILYMAIVLYTPSLALNVVTGLNKWISVFVVGIVCTLYTTIGGIKAVMWTDAFQIIMMFAGLIAVLIQGSIDMGGFGNIWAIMEERNRTDFWNPDPDPTVRHTFWSLSIGGCFTWLAIYGCNQAMVQRALTCPTLRQGQLALYVNLPGLTALLTICCLCGCVVFAEYKDCDPIQQGRIEGKDQLLPLYVMDKLDYPGLPGLFTSCLFSGALSTISSGLNSLAAVTLQDFVKLVCFPQLSEERATLATKIIAVCYGALMIALTFVAANLGGVLQAALGLFGMIGGPVLGVFTLGLVYPWANSKGAISGLVSSLILTLWMGIGQQVLKPTVPKAPLSNEGCWRNSTSNFTTTMSYATDMGPLASFYKTSYIWYSTFAMIICTVVGLIVSFATGPTNPKDLDPRLFCPIFDVFCCYLPHGVRRKLRCDIDTDNAFVSHIAFDLERLLNQPFLII</sequence>
<dbReference type="GO" id="GO:0006814">
    <property type="term" value="P:sodium ion transport"/>
    <property type="evidence" value="ECO:0007669"/>
    <property type="project" value="UniProtKB-KW"/>
</dbReference>
<evidence type="ECO:0000256" key="12">
    <source>
        <dbReference type="SAM" id="Phobius"/>
    </source>
</evidence>
<evidence type="ECO:0000256" key="7">
    <source>
        <dbReference type="ARBA" id="ARBA00023053"/>
    </source>
</evidence>
<dbReference type="CDD" id="cd11492">
    <property type="entry name" value="SLC5sbd_NIS-SMVT"/>
    <property type="match status" value="1"/>
</dbReference>
<reference evidence="15" key="1">
    <citation type="submission" date="2012-12" db="EMBL/GenBank/DDBJ databases">
        <authorList>
            <person name="Hellsten U."/>
            <person name="Grimwood J."/>
            <person name="Chapman J.A."/>
            <person name="Shapiro H."/>
            <person name="Aerts A."/>
            <person name="Otillar R.P."/>
            <person name="Terry A.Y."/>
            <person name="Boore J.L."/>
            <person name="Simakov O."/>
            <person name="Marletaz F."/>
            <person name="Cho S.-J."/>
            <person name="Edsinger-Gonzales E."/>
            <person name="Havlak P."/>
            <person name="Kuo D.-H."/>
            <person name="Larsson T."/>
            <person name="Lv J."/>
            <person name="Arendt D."/>
            <person name="Savage R."/>
            <person name="Osoegawa K."/>
            <person name="de Jong P."/>
            <person name="Lindberg D.R."/>
            <person name="Seaver E.C."/>
            <person name="Weisblat D.A."/>
            <person name="Putnam N.H."/>
            <person name="Grigoriev I.V."/>
            <person name="Rokhsar D.S."/>
        </authorList>
    </citation>
    <scope>NUCLEOTIDE SEQUENCE</scope>
    <source>
        <strain evidence="15">I ESC-2004</strain>
    </source>
</reference>
<keyword evidence="5 12" id="KW-0812">Transmembrane</keyword>
<feature type="transmembrane region" description="Helical" evidence="12">
    <location>
        <begin position="141"/>
        <end position="163"/>
    </location>
</feature>
<dbReference type="PANTHER" id="PTHR42985">
    <property type="entry name" value="SODIUM-COUPLED MONOCARBOXYLATE TRANSPORTER"/>
    <property type="match status" value="1"/>
</dbReference>
<dbReference type="EnsemblMetazoa" id="CapteT141957">
    <property type="protein sequence ID" value="CapteP141957"/>
    <property type="gene ID" value="CapteG141957"/>
</dbReference>
<dbReference type="FunCoup" id="R7TF21">
    <property type="interactions" value="80"/>
</dbReference>
<keyword evidence="9 12" id="KW-0472">Membrane</keyword>
<evidence type="ECO:0000256" key="11">
    <source>
        <dbReference type="RuleBase" id="RU362091"/>
    </source>
</evidence>
<comment type="similarity">
    <text evidence="2 11">Belongs to the sodium:solute symporter (SSF) (TC 2.A.21) family.</text>
</comment>
<keyword evidence="3" id="KW-0813">Transport</keyword>
<keyword evidence="4" id="KW-1003">Cell membrane</keyword>
<keyword evidence="8" id="KW-0406">Ion transport</keyword>
<feature type="transmembrane region" description="Helical" evidence="12">
    <location>
        <begin position="253"/>
        <end position="271"/>
    </location>
</feature>
<dbReference type="EMBL" id="AMQN01014547">
    <property type="status" value="NOT_ANNOTATED_CDS"/>
    <property type="molecule type" value="Genomic_DNA"/>
</dbReference>
<dbReference type="PANTHER" id="PTHR42985:SF40">
    <property type="entry name" value="LD47995P-RELATED"/>
    <property type="match status" value="1"/>
</dbReference>
<evidence type="ECO:0000256" key="8">
    <source>
        <dbReference type="ARBA" id="ARBA00023065"/>
    </source>
</evidence>
<feature type="transmembrane region" description="Helical" evidence="12">
    <location>
        <begin position="453"/>
        <end position="470"/>
    </location>
</feature>
<dbReference type="NCBIfam" id="TIGR00813">
    <property type="entry name" value="sss"/>
    <property type="match status" value="1"/>
</dbReference>
<evidence type="ECO:0000256" key="5">
    <source>
        <dbReference type="ARBA" id="ARBA00022692"/>
    </source>
</evidence>
<feature type="transmembrane region" description="Helical" evidence="12">
    <location>
        <begin position="518"/>
        <end position="541"/>
    </location>
</feature>
<dbReference type="InterPro" id="IPR001734">
    <property type="entry name" value="Na/solute_symporter"/>
</dbReference>
<evidence type="ECO:0000313" key="15">
    <source>
        <dbReference type="Proteomes" id="UP000014760"/>
    </source>
</evidence>
<feature type="transmembrane region" description="Helical" evidence="12">
    <location>
        <begin position="351"/>
        <end position="374"/>
    </location>
</feature>
<gene>
    <name evidence="13" type="ORF">CAPTEDRAFT_141957</name>
</gene>
<evidence type="ECO:0000256" key="6">
    <source>
        <dbReference type="ARBA" id="ARBA00022989"/>
    </source>
</evidence>
<feature type="transmembrane region" description="Helical" evidence="12">
    <location>
        <begin position="292"/>
        <end position="315"/>
    </location>
</feature>
<evidence type="ECO:0000256" key="3">
    <source>
        <dbReference type="ARBA" id="ARBA00022448"/>
    </source>
</evidence>
<reference evidence="14" key="3">
    <citation type="submission" date="2015-06" db="UniProtKB">
        <authorList>
            <consortium name="EnsemblMetazoa"/>
        </authorList>
    </citation>
    <scope>IDENTIFICATION</scope>
</reference>
<keyword evidence="6 12" id="KW-1133">Transmembrane helix</keyword>
<comment type="subcellular location">
    <subcellularLocation>
        <location evidence="1">Cell membrane</location>
        <topology evidence="1">Multi-pass membrane protein</topology>
    </subcellularLocation>
</comment>
<name>R7TF21_CAPTE</name>
<proteinExistence type="inferred from homology"/>
<reference evidence="13 15" key="2">
    <citation type="journal article" date="2013" name="Nature">
        <title>Insights into bilaterian evolution from three spiralian genomes.</title>
        <authorList>
            <person name="Simakov O."/>
            <person name="Marletaz F."/>
            <person name="Cho S.J."/>
            <person name="Edsinger-Gonzales E."/>
            <person name="Havlak P."/>
            <person name="Hellsten U."/>
            <person name="Kuo D.H."/>
            <person name="Larsson T."/>
            <person name="Lv J."/>
            <person name="Arendt D."/>
            <person name="Savage R."/>
            <person name="Osoegawa K."/>
            <person name="de Jong P."/>
            <person name="Grimwood J."/>
            <person name="Chapman J.A."/>
            <person name="Shapiro H."/>
            <person name="Aerts A."/>
            <person name="Otillar R.P."/>
            <person name="Terry A.Y."/>
            <person name="Boore J.L."/>
            <person name="Grigoriev I.V."/>
            <person name="Lindberg D.R."/>
            <person name="Seaver E.C."/>
            <person name="Weisblat D.A."/>
            <person name="Putnam N.H."/>
            <person name="Rokhsar D.S."/>
        </authorList>
    </citation>
    <scope>NUCLEOTIDE SEQUENCE</scope>
    <source>
        <strain evidence="13 15">I ESC-2004</strain>
    </source>
</reference>
<dbReference type="HOGENOM" id="CLU_018808_11_1_1"/>